<dbReference type="GO" id="GO:0004354">
    <property type="term" value="F:glutamate dehydrogenase (NADP+) activity"/>
    <property type="evidence" value="ECO:0007669"/>
    <property type="project" value="UniProtKB-EC"/>
</dbReference>
<feature type="binding site" evidence="8">
    <location>
        <position position="211"/>
    </location>
    <ligand>
        <name>NAD(+)</name>
        <dbReference type="ChEBI" id="CHEBI:57540"/>
    </ligand>
</feature>
<dbReference type="SMART" id="SM00839">
    <property type="entry name" value="ELFV_dehydrog"/>
    <property type="match status" value="1"/>
</dbReference>
<dbReference type="InterPro" id="IPR050724">
    <property type="entry name" value="Glu_Leu_Phe_Val_DH"/>
</dbReference>
<dbReference type="Pfam" id="PF00208">
    <property type="entry name" value="ELFV_dehydrog"/>
    <property type="match status" value="1"/>
</dbReference>
<evidence type="ECO:0000256" key="7">
    <source>
        <dbReference type="PIRSR" id="PIRSR000185-1"/>
    </source>
</evidence>
<dbReference type="NCBIfam" id="NF006929">
    <property type="entry name" value="PRK09414.1"/>
    <property type="match status" value="1"/>
</dbReference>
<dbReference type="AlphaFoldDB" id="A0A9X2KU72"/>
<proteinExistence type="inferred from homology"/>
<dbReference type="InterPro" id="IPR014362">
    <property type="entry name" value="Glu_DH"/>
</dbReference>
<evidence type="ECO:0000256" key="6">
    <source>
        <dbReference type="PIRNR" id="PIRNR000185"/>
    </source>
</evidence>
<dbReference type="InterPro" id="IPR036291">
    <property type="entry name" value="NAD(P)-bd_dom_sf"/>
</dbReference>
<dbReference type="FunFam" id="1.10.285.10:FF:000001">
    <property type="entry name" value="Glutamate dehydrogenase"/>
    <property type="match status" value="1"/>
</dbReference>
<name>A0A9X2KU72_9GAMM</name>
<evidence type="ECO:0000256" key="3">
    <source>
        <dbReference type="ARBA" id="ARBA00011643"/>
    </source>
</evidence>
<protein>
    <recommendedName>
        <fullName evidence="6">Glutamate dehydrogenase</fullName>
    </recommendedName>
</protein>
<dbReference type="PIRSF" id="PIRSF000185">
    <property type="entry name" value="Glu_DH"/>
    <property type="match status" value="1"/>
</dbReference>
<evidence type="ECO:0000313" key="13">
    <source>
        <dbReference type="Proteomes" id="UP001139319"/>
    </source>
</evidence>
<comment type="subunit">
    <text evidence="3">Homohexamer.</text>
</comment>
<feature type="binding site" evidence="8">
    <location>
        <position position="242"/>
    </location>
    <ligand>
        <name>NAD(+)</name>
        <dbReference type="ChEBI" id="CHEBI:57540"/>
    </ligand>
</feature>
<feature type="binding site" evidence="8">
    <location>
        <position position="379"/>
    </location>
    <ligand>
        <name>substrate</name>
    </ligand>
</feature>
<dbReference type="SUPFAM" id="SSF51735">
    <property type="entry name" value="NAD(P)-binding Rossmann-fold domains"/>
    <property type="match status" value="1"/>
</dbReference>
<feature type="binding site" evidence="8">
    <location>
        <position position="113"/>
    </location>
    <ligand>
        <name>substrate</name>
    </ligand>
</feature>
<dbReference type="Gene3D" id="1.10.285.10">
    <property type="entry name" value="Glutamate Dehydrogenase, chain A, domain 3"/>
    <property type="match status" value="2"/>
</dbReference>
<dbReference type="Gene3D" id="3.40.50.10860">
    <property type="entry name" value="Leucine Dehydrogenase, chain A, domain 1"/>
    <property type="match status" value="1"/>
</dbReference>
<dbReference type="InterPro" id="IPR006095">
    <property type="entry name" value="Glu/Leu/Phe/Val/Trp_DH"/>
</dbReference>
<dbReference type="GO" id="GO:0000166">
    <property type="term" value="F:nucleotide binding"/>
    <property type="evidence" value="ECO:0007669"/>
    <property type="project" value="UniProtKB-KW"/>
</dbReference>
<dbReference type="PROSITE" id="PS00074">
    <property type="entry name" value="GLFV_DEHYDROGENASE"/>
    <property type="match status" value="1"/>
</dbReference>
<keyword evidence="13" id="KW-1185">Reference proteome</keyword>
<keyword evidence="8" id="KW-0520">NAD</keyword>
<dbReference type="InterPro" id="IPR006097">
    <property type="entry name" value="Glu/Leu/Phe/Val/Trp_DH_dimer"/>
</dbReference>
<dbReference type="GO" id="GO:0005829">
    <property type="term" value="C:cytosol"/>
    <property type="evidence" value="ECO:0007669"/>
    <property type="project" value="TreeGrafter"/>
</dbReference>
<evidence type="ECO:0000256" key="1">
    <source>
        <dbReference type="ARBA" id="ARBA00003868"/>
    </source>
</evidence>
<evidence type="ECO:0000256" key="8">
    <source>
        <dbReference type="PIRSR" id="PIRSR000185-2"/>
    </source>
</evidence>
<evidence type="ECO:0000256" key="9">
    <source>
        <dbReference type="PIRSR" id="PIRSR000185-3"/>
    </source>
</evidence>
<sequence length="446" mass="49348">MPADSALESFEDYVKTLYPNYTAFHQATRDVAEDVIPYLLENDDKDGIEILKYLAQPDRVIDFRVDWRNDQNQTETHRGFRVQYNNALGPYKGGLRFSDSVDLDVLFFLGFEQCFKNALTGLPLGGAKGGANFNPHGRSDEEIRRFCQAFITELARHIGPSTDIPAGDIGVGSREIAFMFDHYKSITGRFESALTGKSPAFGGSCGRQEATGYGAVYFTEEILAHHNDSLKDKRCCISGAGNVALHTAEKLIELEAQVLTLSDRGGTAVFAKGLNHKTLTKIQRGKAQRQSLQEICAKLDIEYHDEQKPWQQACDLAFACATQNELGERDAQRLIDNGCRYVIEGANMPNTDGALKLFAKQSIVVAPGKAANAGGVAVSGLEISQNRSMMPWDIDRVDEELRKIMKDIHNNCVKYGEHKGKVNYIKGANIAAFKQLSEAMTLYGKV</sequence>
<dbReference type="InterPro" id="IPR033524">
    <property type="entry name" value="Glu/Leu/Phe/Val_DH_AS"/>
</dbReference>
<evidence type="ECO:0000256" key="2">
    <source>
        <dbReference type="ARBA" id="ARBA00006382"/>
    </source>
</evidence>
<dbReference type="InterPro" id="IPR006096">
    <property type="entry name" value="Glu/Leu/Phe/Val/Trp_DH_C"/>
</dbReference>
<dbReference type="PRINTS" id="PR00082">
    <property type="entry name" value="GLFDHDRGNASE"/>
</dbReference>
<comment type="similarity">
    <text evidence="2 6 10">Belongs to the Glu/Leu/Phe/Val dehydrogenases family.</text>
</comment>
<dbReference type="Proteomes" id="UP001139319">
    <property type="component" value="Unassembled WGS sequence"/>
</dbReference>
<dbReference type="RefSeq" id="WP_253967830.1">
    <property type="nucleotide sequence ID" value="NZ_JAMFTH010000002.1"/>
</dbReference>
<organism evidence="12 13">
    <name type="scientific">Gilvimarinus xylanilyticus</name>
    <dbReference type="NCBI Taxonomy" id="2944139"/>
    <lineage>
        <taxon>Bacteria</taxon>
        <taxon>Pseudomonadati</taxon>
        <taxon>Pseudomonadota</taxon>
        <taxon>Gammaproteobacteria</taxon>
        <taxon>Cellvibrionales</taxon>
        <taxon>Cellvibrionaceae</taxon>
        <taxon>Gilvimarinus</taxon>
    </lineage>
</organism>
<keyword evidence="4 6" id="KW-0560">Oxidoreductase</keyword>
<dbReference type="Pfam" id="PF02812">
    <property type="entry name" value="ELFV_dehydrog_N"/>
    <property type="match status" value="1"/>
</dbReference>
<comment type="function">
    <text evidence="1">Catalyzes the reversible oxidative deamination of glutamate to alpha-ketoglutarate and ammonia.</text>
</comment>
<feature type="binding site" evidence="8">
    <location>
        <position position="116"/>
    </location>
    <ligand>
        <name>substrate</name>
    </ligand>
</feature>
<feature type="domain" description="Glutamate/phenylalanine/leucine/valine/L-tryptophan dehydrogenase C-terminal" evidence="11">
    <location>
        <begin position="204"/>
        <end position="444"/>
    </location>
</feature>
<reference evidence="12" key="1">
    <citation type="submission" date="2022-05" db="EMBL/GenBank/DDBJ databases">
        <authorList>
            <person name="Sun H.-N."/>
        </authorList>
    </citation>
    <scope>NUCLEOTIDE SEQUENCE</scope>
    <source>
        <strain evidence="12">HB14</strain>
    </source>
</reference>
<dbReference type="GO" id="GO:0006537">
    <property type="term" value="P:glutamate biosynthetic process"/>
    <property type="evidence" value="ECO:0007669"/>
    <property type="project" value="TreeGrafter"/>
</dbReference>
<dbReference type="SUPFAM" id="SSF53223">
    <property type="entry name" value="Aminoacid dehydrogenase-like, N-terminal domain"/>
    <property type="match status" value="1"/>
</dbReference>
<feature type="site" description="Important for catalysis" evidence="9">
    <location>
        <position position="168"/>
    </location>
</feature>
<evidence type="ECO:0000256" key="5">
    <source>
        <dbReference type="ARBA" id="ARBA00048584"/>
    </source>
</evidence>
<evidence type="ECO:0000256" key="10">
    <source>
        <dbReference type="RuleBase" id="RU004417"/>
    </source>
</evidence>
<dbReference type="InterPro" id="IPR046346">
    <property type="entry name" value="Aminoacid_DH-like_N_sf"/>
</dbReference>
<dbReference type="FunFam" id="3.40.50.10860:FF:000002">
    <property type="entry name" value="Glutamate dehydrogenase"/>
    <property type="match status" value="1"/>
</dbReference>
<accession>A0A9X2KU72</accession>
<comment type="catalytic activity">
    <reaction evidence="5">
        <text>L-glutamate + NADP(+) + H2O = 2-oxoglutarate + NH4(+) + NADPH + H(+)</text>
        <dbReference type="Rhea" id="RHEA:11612"/>
        <dbReference type="ChEBI" id="CHEBI:15377"/>
        <dbReference type="ChEBI" id="CHEBI:15378"/>
        <dbReference type="ChEBI" id="CHEBI:16810"/>
        <dbReference type="ChEBI" id="CHEBI:28938"/>
        <dbReference type="ChEBI" id="CHEBI:29985"/>
        <dbReference type="ChEBI" id="CHEBI:57783"/>
        <dbReference type="ChEBI" id="CHEBI:58349"/>
        <dbReference type="EC" id="1.4.1.4"/>
    </reaction>
</comment>
<feature type="binding site" evidence="8">
    <location>
        <position position="92"/>
    </location>
    <ligand>
        <name>substrate</name>
    </ligand>
</feature>
<dbReference type="Gene3D" id="3.40.50.720">
    <property type="entry name" value="NAD(P)-binding Rossmann-like Domain"/>
    <property type="match status" value="1"/>
</dbReference>
<reference evidence="12" key="2">
    <citation type="submission" date="2023-01" db="EMBL/GenBank/DDBJ databases">
        <title>Gilvimarinus xylanilyticus HB14 isolated from Caulerpa lentillifera aquaculture base in Hainan, China.</title>
        <authorList>
            <person name="Zhang Y.-J."/>
        </authorList>
    </citation>
    <scope>NUCLEOTIDE SEQUENCE</scope>
    <source>
        <strain evidence="12">HB14</strain>
    </source>
</reference>
<dbReference type="EMBL" id="JAMFTH010000002">
    <property type="protein sequence ID" value="MCP8899533.1"/>
    <property type="molecule type" value="Genomic_DNA"/>
</dbReference>
<feature type="binding site" evidence="8">
    <location>
        <position position="167"/>
    </location>
    <ligand>
        <name>substrate</name>
    </ligand>
</feature>
<dbReference type="PANTHER" id="PTHR43571:SF1">
    <property type="entry name" value="NADP-SPECIFIC GLUTAMATE DEHYDROGENASE 1-RELATED"/>
    <property type="match status" value="1"/>
</dbReference>
<feature type="active site" description="Proton donor" evidence="7">
    <location>
        <position position="128"/>
    </location>
</feature>
<gene>
    <name evidence="12" type="primary">gdhA</name>
    <name evidence="12" type="ORF">M6D89_09505</name>
</gene>
<evidence type="ECO:0000259" key="11">
    <source>
        <dbReference type="SMART" id="SM00839"/>
    </source>
</evidence>
<evidence type="ECO:0000256" key="4">
    <source>
        <dbReference type="ARBA" id="ARBA00023002"/>
    </source>
</evidence>
<comment type="caution">
    <text evidence="12">The sequence shown here is derived from an EMBL/GenBank/DDBJ whole genome shotgun (WGS) entry which is preliminary data.</text>
</comment>
<evidence type="ECO:0000313" key="12">
    <source>
        <dbReference type="EMBL" id="MCP8899533.1"/>
    </source>
</evidence>
<dbReference type="PANTHER" id="PTHR43571">
    <property type="entry name" value="NADP-SPECIFIC GLUTAMATE DEHYDROGENASE 1-RELATED"/>
    <property type="match status" value="1"/>
</dbReference>
<dbReference type="FunFam" id="3.40.50.720:FF:000030">
    <property type="entry name" value="Glutamate dehydrogenase"/>
    <property type="match status" value="1"/>
</dbReference>
<keyword evidence="8" id="KW-0547">Nucleotide-binding</keyword>